<dbReference type="GO" id="GO:0008270">
    <property type="term" value="F:zinc ion binding"/>
    <property type="evidence" value="ECO:0007669"/>
    <property type="project" value="UniProtKB-KW"/>
</dbReference>
<organism evidence="7 8">
    <name type="scientific">Coffea arabica</name>
    <name type="common">Arabian coffee</name>
    <dbReference type="NCBI Taxonomy" id="13443"/>
    <lineage>
        <taxon>Eukaryota</taxon>
        <taxon>Viridiplantae</taxon>
        <taxon>Streptophyta</taxon>
        <taxon>Embryophyta</taxon>
        <taxon>Tracheophyta</taxon>
        <taxon>Spermatophyta</taxon>
        <taxon>Magnoliopsida</taxon>
        <taxon>eudicotyledons</taxon>
        <taxon>Gunneridae</taxon>
        <taxon>Pentapetalae</taxon>
        <taxon>asterids</taxon>
        <taxon>lamiids</taxon>
        <taxon>Gentianales</taxon>
        <taxon>Rubiaceae</taxon>
        <taxon>Ixoroideae</taxon>
        <taxon>Gardenieae complex</taxon>
        <taxon>Bertiereae - Coffeeae clade</taxon>
        <taxon>Coffeeae</taxon>
        <taxon>Coffea</taxon>
    </lineage>
</organism>
<dbReference type="PANTHER" id="PTHR42647">
    <property type="entry name" value="SBP (S-RIBONUCLEASE BINDING PROTEIN) FAMILY PROTEIN"/>
    <property type="match status" value="1"/>
</dbReference>
<dbReference type="GeneID" id="113708915"/>
<evidence type="ECO:0000313" key="7">
    <source>
        <dbReference type="Proteomes" id="UP001652660"/>
    </source>
</evidence>
<dbReference type="PIRSF" id="PIRSF036836">
    <property type="entry name" value="RNase_bind_SBP1"/>
    <property type="match status" value="1"/>
</dbReference>
<evidence type="ECO:0000256" key="4">
    <source>
        <dbReference type="PROSITE-ProRule" id="PRU00175"/>
    </source>
</evidence>
<evidence type="ECO:0000256" key="1">
    <source>
        <dbReference type="ARBA" id="ARBA00022723"/>
    </source>
</evidence>
<dbReference type="PANTHER" id="PTHR42647:SF55">
    <property type="entry name" value="BOI-RELATED E3 UBIQUITIN-PROTEIN LIGASE 1"/>
    <property type="match status" value="1"/>
</dbReference>
<dbReference type="AlphaFoldDB" id="A0A6P6UBT4"/>
<keyword evidence="3" id="KW-0862">Zinc</keyword>
<dbReference type="Pfam" id="PF13920">
    <property type="entry name" value="zf-C3HC4_3"/>
    <property type="match status" value="1"/>
</dbReference>
<keyword evidence="1" id="KW-0479">Metal-binding</keyword>
<protein>
    <submittedName>
        <fullName evidence="8">E3 ubiquitin-protein ligase BOI</fullName>
    </submittedName>
</protein>
<evidence type="ECO:0000256" key="2">
    <source>
        <dbReference type="ARBA" id="ARBA00022771"/>
    </source>
</evidence>
<feature type="region of interest" description="Disordered" evidence="5">
    <location>
        <begin position="69"/>
        <end position="95"/>
    </location>
</feature>
<reference evidence="8" key="2">
    <citation type="submission" date="2025-08" db="UniProtKB">
        <authorList>
            <consortium name="RefSeq"/>
        </authorList>
    </citation>
    <scope>IDENTIFICATION</scope>
    <source>
        <tissue evidence="8">Leaves</tissue>
    </source>
</reference>
<dbReference type="Gene3D" id="3.30.40.10">
    <property type="entry name" value="Zinc/RING finger domain, C3HC4 (zinc finger)"/>
    <property type="match status" value="1"/>
</dbReference>
<dbReference type="InterPro" id="IPR001841">
    <property type="entry name" value="Znf_RING"/>
</dbReference>
<gene>
    <name evidence="8" type="primary">LOC113708915</name>
</gene>
<keyword evidence="2 4" id="KW-0863">Zinc-finger</keyword>
<name>A0A6P6UBT4_COFAR</name>
<evidence type="ECO:0000256" key="5">
    <source>
        <dbReference type="SAM" id="MobiDB-lite"/>
    </source>
</evidence>
<reference evidence="7" key="1">
    <citation type="journal article" date="2025" name="Foods">
        <title>Unveiling the Microbial Signatures of Arabica Coffee Cherries: Insights into Ripeness Specific Diversity, Functional Traits, and Implications for Quality and Safety.</title>
        <authorList>
            <consortium name="RefSeq"/>
            <person name="Tenea G.N."/>
            <person name="Cifuentes V."/>
            <person name="Reyes P."/>
            <person name="Cevallos-Vallejos M."/>
        </authorList>
    </citation>
    <scope>NUCLEOTIDE SEQUENCE [LARGE SCALE GENOMIC DNA]</scope>
</reference>
<dbReference type="Proteomes" id="UP001652660">
    <property type="component" value="Chromosome 9c"/>
</dbReference>
<dbReference type="GO" id="GO:0043067">
    <property type="term" value="P:regulation of programmed cell death"/>
    <property type="evidence" value="ECO:0007669"/>
    <property type="project" value="TreeGrafter"/>
</dbReference>
<dbReference type="RefSeq" id="XP_027087437.1">
    <property type="nucleotide sequence ID" value="XM_027231636.2"/>
</dbReference>
<evidence type="ECO:0000256" key="3">
    <source>
        <dbReference type="ARBA" id="ARBA00022833"/>
    </source>
</evidence>
<dbReference type="PROSITE" id="PS50089">
    <property type="entry name" value="ZF_RING_2"/>
    <property type="match status" value="1"/>
</dbReference>
<accession>A0A6P6UBT4</accession>
<evidence type="ECO:0000259" key="6">
    <source>
        <dbReference type="PROSITE" id="PS50089"/>
    </source>
</evidence>
<dbReference type="CDD" id="cd16649">
    <property type="entry name" value="mRING-HC-C3HC5_CGRF1-like"/>
    <property type="match status" value="1"/>
</dbReference>
<evidence type="ECO:0000313" key="8">
    <source>
        <dbReference type="RefSeq" id="XP_027087437.1"/>
    </source>
</evidence>
<dbReference type="GO" id="GO:0004842">
    <property type="term" value="F:ubiquitin-protein transferase activity"/>
    <property type="evidence" value="ECO:0007669"/>
    <property type="project" value="TreeGrafter"/>
</dbReference>
<sequence length="367" mass="40166">MAVDASHLNLLPPQLMNPNRDFAFSNQGNTNTLAYNNVHQMGTGSGVPLIPAIAEGLLPLHHPTLACDSVQPKTSMNTDSGLTYNMPAPRKRPRDSLDQFNNVPANFFVTSQQKNNSNDVVAQFPSFFGEQILPFINQHQLDIDSVISQHTKKIRLELEERQKQHARILMAAIGEGVVKKMKEKDEQIQRMGKLNLALQERVKSLYVENQLWRDLAQTNEATANSLRTNLEQVLAHVSDERLSAGGRGGGAGVAVEDDAESCCGSSDHGNEREAEEETSAERRILAGGMCGRIAVEAEDKEANVSSNKNNNSSSSRMCKMCGERESCVLLLPCRHLCLCTVCGSTLLHTCPACNSNMNATVHVNLSS</sequence>
<feature type="domain" description="RING-type" evidence="6">
    <location>
        <begin position="318"/>
        <end position="354"/>
    </location>
</feature>
<proteinExistence type="predicted"/>
<feature type="compositionally biased region" description="Polar residues" evidence="5">
    <location>
        <begin position="71"/>
        <end position="83"/>
    </location>
</feature>
<dbReference type="InterPro" id="IPR013083">
    <property type="entry name" value="Znf_RING/FYVE/PHD"/>
</dbReference>
<dbReference type="OrthoDB" id="1711136at2759"/>
<keyword evidence="7" id="KW-1185">Reference proteome</keyword>